<dbReference type="PANTHER" id="PTHR11905:SF256">
    <property type="entry name" value="PEPTIDASE M12B DOMAIN-CONTAINING PROTEIN"/>
    <property type="match status" value="1"/>
</dbReference>
<protein>
    <submittedName>
        <fullName evidence="6">A disintegrin and metalloproteinase with thrombospondin motifs 16-like</fullName>
    </submittedName>
</protein>
<dbReference type="OrthoDB" id="10035764at2759"/>
<dbReference type="InterPro" id="IPR002870">
    <property type="entry name" value="Peptidase_M12B_N"/>
</dbReference>
<dbReference type="RefSeq" id="XP_022335745.1">
    <property type="nucleotide sequence ID" value="XM_022480037.1"/>
</dbReference>
<keyword evidence="3" id="KW-0812">Transmembrane</keyword>
<name>A0A8B8E6G6_CRAVI</name>
<accession>A0A8B8E6G6</accession>
<dbReference type="Proteomes" id="UP000694844">
    <property type="component" value="Chromosome 5"/>
</dbReference>
<keyword evidence="3" id="KW-1133">Transmembrane helix</keyword>
<evidence type="ECO:0000256" key="3">
    <source>
        <dbReference type="SAM" id="Phobius"/>
    </source>
</evidence>
<evidence type="ECO:0000256" key="2">
    <source>
        <dbReference type="PROSITE-ProRule" id="PRU00276"/>
    </source>
</evidence>
<feature type="domain" description="Peptidase M12B" evidence="4">
    <location>
        <begin position="261"/>
        <end position="401"/>
    </location>
</feature>
<dbReference type="Pfam" id="PF01562">
    <property type="entry name" value="Pep_M12B_propep"/>
    <property type="match status" value="1"/>
</dbReference>
<dbReference type="AlphaFoldDB" id="A0A8B8E6G6"/>
<organism evidence="5 6">
    <name type="scientific">Crassostrea virginica</name>
    <name type="common">Eastern oyster</name>
    <dbReference type="NCBI Taxonomy" id="6565"/>
    <lineage>
        <taxon>Eukaryota</taxon>
        <taxon>Metazoa</taxon>
        <taxon>Spiralia</taxon>
        <taxon>Lophotrochozoa</taxon>
        <taxon>Mollusca</taxon>
        <taxon>Bivalvia</taxon>
        <taxon>Autobranchia</taxon>
        <taxon>Pteriomorphia</taxon>
        <taxon>Ostreida</taxon>
        <taxon>Ostreoidea</taxon>
        <taxon>Ostreidae</taxon>
        <taxon>Crassostrea</taxon>
    </lineage>
</organism>
<dbReference type="Pfam" id="PF01421">
    <property type="entry name" value="Reprolysin"/>
    <property type="match status" value="1"/>
</dbReference>
<proteinExistence type="predicted"/>
<keyword evidence="1" id="KW-1015">Disulfide bond</keyword>
<dbReference type="GeneID" id="111132246"/>
<dbReference type="Gene3D" id="3.40.390.10">
    <property type="entry name" value="Collagenase (Catalytic Domain)"/>
    <property type="match status" value="1"/>
</dbReference>
<gene>
    <name evidence="6" type="primary">LOC111132246</name>
</gene>
<feature type="transmembrane region" description="Helical" evidence="3">
    <location>
        <begin position="12"/>
        <end position="32"/>
    </location>
</feature>
<evidence type="ECO:0000313" key="5">
    <source>
        <dbReference type="Proteomes" id="UP000694844"/>
    </source>
</evidence>
<dbReference type="GO" id="GO:0004222">
    <property type="term" value="F:metalloendopeptidase activity"/>
    <property type="evidence" value="ECO:0007669"/>
    <property type="project" value="InterPro"/>
</dbReference>
<dbReference type="InterPro" id="IPR024079">
    <property type="entry name" value="MetalloPept_cat_dom_sf"/>
</dbReference>
<dbReference type="InterPro" id="IPR001590">
    <property type="entry name" value="Peptidase_M12B"/>
</dbReference>
<dbReference type="GO" id="GO:0006508">
    <property type="term" value="P:proteolysis"/>
    <property type="evidence" value="ECO:0007669"/>
    <property type="project" value="InterPro"/>
</dbReference>
<sequence length="401" mass="45334">MKMKLCLKILQNGLFSSGLIHPIQMVVFYFIFVTPEEFQRETVSDFEIVHPTLSDISGNTVSHFHLHGNRVKRDSSSRTDTLYLNITGHGQTFEIHLVENRNLLAPGFKVYHRKKSRGSGEQVETVETPSDSFPTTNCHFSGKVHSHEGRAALSLCDGLSGIIRVAEEDYIIEPYKQHRFRPSFDPISGPHKLYKRSALNMKQTQFCGKSTSTKFRGKRSTSLVNTDNDFKMSEETLSESKEDSEPLWKKYQRAITEHEEWIVETLVVVDKIMYYKHGKDNITTFTLTLFNMVSELFTDPSLGDNLNIVLMGLIVLEGDEPGLSIGYHADNTLNSFCSWQSVLVGANGRQHDHAILLTGLDLCSYKNAPCDTLGFAPMRVCATESEAAPLMRTQDYQQHSL</sequence>
<dbReference type="KEGG" id="cvn:111132246"/>
<reference evidence="6" key="1">
    <citation type="submission" date="2025-08" db="UniProtKB">
        <authorList>
            <consortium name="RefSeq"/>
        </authorList>
    </citation>
    <scope>IDENTIFICATION</scope>
    <source>
        <tissue evidence="6">Whole sample</tissue>
    </source>
</reference>
<evidence type="ECO:0000256" key="1">
    <source>
        <dbReference type="ARBA" id="ARBA00023157"/>
    </source>
</evidence>
<keyword evidence="5" id="KW-1185">Reference proteome</keyword>
<dbReference type="PANTHER" id="PTHR11905">
    <property type="entry name" value="ADAM A DISINTEGRIN AND METALLOPROTEASE DOMAIN"/>
    <property type="match status" value="1"/>
</dbReference>
<keyword evidence="3" id="KW-0472">Membrane</keyword>
<evidence type="ECO:0000259" key="4">
    <source>
        <dbReference type="PROSITE" id="PS50215"/>
    </source>
</evidence>
<evidence type="ECO:0000313" key="6">
    <source>
        <dbReference type="RefSeq" id="XP_022335745.1"/>
    </source>
</evidence>
<comment type="caution">
    <text evidence="2">Lacks conserved residue(s) required for the propagation of feature annotation.</text>
</comment>
<dbReference type="SUPFAM" id="SSF55486">
    <property type="entry name" value="Metalloproteases ('zincins'), catalytic domain"/>
    <property type="match status" value="1"/>
</dbReference>
<dbReference type="PROSITE" id="PS50215">
    <property type="entry name" value="ADAM_MEPRO"/>
    <property type="match status" value="1"/>
</dbReference>